<feature type="domain" description="CusB-like barrel-sandwich hybrid" evidence="5">
    <location>
        <begin position="125"/>
        <end position="236"/>
    </location>
</feature>
<dbReference type="Pfam" id="PF25967">
    <property type="entry name" value="RND-MFP_C"/>
    <property type="match status" value="1"/>
</dbReference>
<comment type="similarity">
    <text evidence="1">Belongs to the membrane fusion protein (MFP) (TC 8.A.1) family.</text>
</comment>
<dbReference type="Pfam" id="PF11604">
    <property type="entry name" value="CusF_Ec"/>
    <property type="match status" value="1"/>
</dbReference>
<feature type="domain" description="Heavy metal binding" evidence="3">
    <location>
        <begin position="42"/>
        <end position="68"/>
    </location>
</feature>
<feature type="domain" description="CusB-like beta-barrel" evidence="6">
    <location>
        <begin position="243"/>
        <end position="319"/>
    </location>
</feature>
<dbReference type="GO" id="GO:0060003">
    <property type="term" value="P:copper ion export"/>
    <property type="evidence" value="ECO:0007669"/>
    <property type="project" value="TreeGrafter"/>
</dbReference>
<accession>A0A0C5X1B1</accession>
<dbReference type="InterPro" id="IPR058792">
    <property type="entry name" value="Beta-barrel_RND_2"/>
</dbReference>
<dbReference type="GO" id="GO:0030288">
    <property type="term" value="C:outer membrane-bounded periplasmic space"/>
    <property type="evidence" value="ECO:0007669"/>
    <property type="project" value="TreeGrafter"/>
</dbReference>
<dbReference type="InterPro" id="IPR058791">
    <property type="entry name" value="3HB_CusB"/>
</dbReference>
<evidence type="ECO:0000256" key="2">
    <source>
        <dbReference type="ARBA" id="ARBA00022448"/>
    </source>
</evidence>
<proteinExistence type="inferred from homology"/>
<dbReference type="GO" id="GO:0016020">
    <property type="term" value="C:membrane"/>
    <property type="evidence" value="ECO:0007669"/>
    <property type="project" value="InterPro"/>
</dbReference>
<dbReference type="InterPro" id="IPR058790">
    <property type="entry name" value="BSH_CusB"/>
</dbReference>
<dbReference type="Proteomes" id="UP000032303">
    <property type="component" value="Chromosome 2"/>
</dbReference>
<dbReference type="KEGG" id="pgb:H744_2c2459"/>
<evidence type="ECO:0000259" key="3">
    <source>
        <dbReference type="Pfam" id="PF19335"/>
    </source>
</evidence>
<dbReference type="NCBIfam" id="TIGR01730">
    <property type="entry name" value="RND_mfp"/>
    <property type="match status" value="1"/>
</dbReference>
<dbReference type="GO" id="GO:0022857">
    <property type="term" value="F:transmembrane transporter activity"/>
    <property type="evidence" value="ECO:0007669"/>
    <property type="project" value="InterPro"/>
</dbReference>
<evidence type="ECO:0000313" key="8">
    <source>
        <dbReference type="EMBL" id="AJR09115.1"/>
    </source>
</evidence>
<dbReference type="InterPro" id="IPR042230">
    <property type="entry name" value="CusF_sf"/>
</dbReference>
<dbReference type="FunFam" id="2.40.30.170:FF:000010">
    <property type="entry name" value="Efflux RND transporter periplasmic adaptor subunit"/>
    <property type="match status" value="1"/>
</dbReference>
<evidence type="ECO:0000313" key="9">
    <source>
        <dbReference type="Proteomes" id="UP000032303"/>
    </source>
</evidence>
<keyword evidence="8" id="KW-0812">Transmembrane</keyword>
<dbReference type="GO" id="GO:0015679">
    <property type="term" value="P:plasma membrane copper ion transport"/>
    <property type="evidence" value="ECO:0007669"/>
    <property type="project" value="TreeGrafter"/>
</dbReference>
<dbReference type="STRING" id="658445.H744_2c2459"/>
<dbReference type="Gene3D" id="2.40.30.170">
    <property type="match status" value="1"/>
</dbReference>
<sequence>MKKYVMTFLALSISAGVGFTLGKHADSTHAHAEHTGEKQPLYWVAPMDPNYKRDQPGKSPMGMDLIPVYEEDLQGGNEPAGTVFIDPAVENNLGVKSAPVEYRNLALPVDTVGYVSFDQQRYWQVNLRVNGWVERLHVNTTGEKVSQGDVLFTLYSPEWVKAQEELLNAVRANRNAMVNGAKQRLRALGMDDAQVSQVIRSGKPIHHVAVKAPADGIIDALNIREGAFLSPQQTVISGGALDTVWVEAEVFERQAGQVKVGSRVNMAIDALPGEQWQGYVDYIYPVLNSATRSMRVRVVFDNPELRLKPNMYTKLVIEAASDQQSLVVPRQAVIRNRDMTRVVLALGDGKYRSARIETGMENREWIEVTAGLTDSDRVVTSAQFMLDSESSQSADLSRINGAEAAPVMVDGLFVASNGHNRVRISHMPVPEWNWPAMEMDFDVSNDVSFKALSKGAPIRFALQKEKNQYLIVSLSDEKPQLPDDFVLSDHSHMDHSNMDHSAMGHDMMDHSTMDNSNMDHSAMGHDMMDHSTMDHSAMGHDMLDHSTMDHSNMDHSAMGHDMLDHSTMDHSNMDHSAMGHDMLDHSTMDHSNMDHSAMGHDMMNHNKDGE</sequence>
<dbReference type="Pfam" id="PF25919">
    <property type="entry name" value="BSH_CusB"/>
    <property type="match status" value="1"/>
</dbReference>
<feature type="domain" description="Multidrug resistance protein MdtA-like C-terminal permuted SH3" evidence="7">
    <location>
        <begin position="325"/>
        <end position="381"/>
    </location>
</feature>
<keyword evidence="9" id="KW-1185">Reference proteome</keyword>
<keyword evidence="8" id="KW-0472">Membrane</keyword>
<dbReference type="Pfam" id="PF19335">
    <property type="entry name" value="HMBD"/>
    <property type="match status" value="1"/>
</dbReference>
<dbReference type="AlphaFoldDB" id="A0A0C5X1B1"/>
<dbReference type="HOGENOM" id="CLU_018816_13_1_6"/>
<dbReference type="InterPro" id="IPR051909">
    <property type="entry name" value="MFP_Cation_Efflux"/>
</dbReference>
<dbReference type="Pfam" id="PF25954">
    <property type="entry name" value="Beta-barrel_RND_2"/>
    <property type="match status" value="1"/>
</dbReference>
<evidence type="ECO:0000256" key="1">
    <source>
        <dbReference type="ARBA" id="ARBA00009477"/>
    </source>
</evidence>
<dbReference type="InterPro" id="IPR045800">
    <property type="entry name" value="HMBD"/>
</dbReference>
<dbReference type="InterPro" id="IPR021647">
    <property type="entry name" value="CusF_Ec"/>
</dbReference>
<dbReference type="EMBL" id="CP005974">
    <property type="protein sequence ID" value="AJR09115.1"/>
    <property type="molecule type" value="Genomic_DNA"/>
</dbReference>
<dbReference type="PANTHER" id="PTHR30097:SF15">
    <property type="entry name" value="CATION EFFLUX SYSTEM PROTEIN CUSB"/>
    <property type="match status" value="1"/>
</dbReference>
<dbReference type="OrthoDB" id="9806939at2"/>
<protein>
    <submittedName>
        <fullName evidence="8">Putative cation efflux system transmembrane protein</fullName>
    </submittedName>
</protein>
<evidence type="ECO:0000259" key="4">
    <source>
        <dbReference type="Pfam" id="PF25869"/>
    </source>
</evidence>
<dbReference type="Gene3D" id="2.40.50.100">
    <property type="match status" value="1"/>
</dbReference>
<dbReference type="Pfam" id="PF25869">
    <property type="entry name" value="3HB_CusB"/>
    <property type="match status" value="1"/>
</dbReference>
<reference evidence="8 9" key="1">
    <citation type="submission" date="2013-05" db="EMBL/GenBank/DDBJ databases">
        <title>Complete genome sequence of the lipase-producing bacterium Photobacterium gaetbulicola Gung47.</title>
        <authorList>
            <person name="Kim Y.-O."/>
        </authorList>
    </citation>
    <scope>NUCLEOTIDE SEQUENCE [LARGE SCALE GENOMIC DNA]</scope>
    <source>
        <strain evidence="8 9">Gung47</strain>
    </source>
</reference>
<gene>
    <name evidence="8" type="ORF">H744_2c2459</name>
</gene>
<evidence type="ECO:0000259" key="7">
    <source>
        <dbReference type="Pfam" id="PF25967"/>
    </source>
</evidence>
<dbReference type="PANTHER" id="PTHR30097">
    <property type="entry name" value="CATION EFFLUX SYSTEM PROTEIN CUSB"/>
    <property type="match status" value="1"/>
</dbReference>
<feature type="domain" description="CusB-like three alpha-helical bundle" evidence="4">
    <location>
        <begin position="158"/>
        <end position="204"/>
    </location>
</feature>
<evidence type="ECO:0000259" key="5">
    <source>
        <dbReference type="Pfam" id="PF25919"/>
    </source>
</evidence>
<dbReference type="Gene3D" id="2.40.50.320">
    <property type="entry name" value="Copper binding periplasmic protein CusF"/>
    <property type="match status" value="1"/>
</dbReference>
<keyword evidence="2" id="KW-0813">Transport</keyword>
<evidence type="ECO:0000259" key="6">
    <source>
        <dbReference type="Pfam" id="PF25954"/>
    </source>
</evidence>
<organism evidence="8 9">
    <name type="scientific">Photobacterium gaetbulicola Gung47</name>
    <dbReference type="NCBI Taxonomy" id="658445"/>
    <lineage>
        <taxon>Bacteria</taxon>
        <taxon>Pseudomonadati</taxon>
        <taxon>Pseudomonadota</taxon>
        <taxon>Gammaproteobacteria</taxon>
        <taxon>Vibrionales</taxon>
        <taxon>Vibrionaceae</taxon>
        <taxon>Photobacterium</taxon>
    </lineage>
</organism>
<dbReference type="GO" id="GO:0046914">
    <property type="term" value="F:transition metal ion binding"/>
    <property type="evidence" value="ECO:0007669"/>
    <property type="project" value="TreeGrafter"/>
</dbReference>
<dbReference type="InterPro" id="IPR058627">
    <property type="entry name" value="MdtA-like_C"/>
</dbReference>
<dbReference type="PATRIC" id="fig|658445.3.peg.4467"/>
<name>A0A0C5X1B1_9GAMM</name>
<dbReference type="Gene3D" id="6.10.140.730">
    <property type="match status" value="1"/>
</dbReference>
<dbReference type="SUPFAM" id="SSF111369">
    <property type="entry name" value="HlyD-like secretion proteins"/>
    <property type="match status" value="1"/>
</dbReference>
<dbReference type="InterPro" id="IPR006143">
    <property type="entry name" value="RND_pump_MFP"/>
</dbReference>
<dbReference type="Gene3D" id="2.40.420.20">
    <property type="match status" value="1"/>
</dbReference>